<keyword evidence="1" id="KW-1185">Reference proteome</keyword>
<proteinExistence type="predicted"/>
<sequence>MQQQILFFIFRGGRGLWGRIWRWRHVSNISPEAIIARKEQLAWNAAIIQNFDQN</sequence>
<protein>
    <submittedName>
        <fullName evidence="2">Uncharacterized protein</fullName>
    </submittedName>
</protein>
<evidence type="ECO:0000313" key="2">
    <source>
        <dbReference type="WBParaSite" id="Minc3s00003g00210"/>
    </source>
</evidence>
<dbReference type="WBParaSite" id="Minc3s00003g00210">
    <property type="protein sequence ID" value="Minc3s00003g00210"/>
    <property type="gene ID" value="Minc3s00003g00210"/>
</dbReference>
<dbReference type="AlphaFoldDB" id="A0A914KFV2"/>
<evidence type="ECO:0000313" key="1">
    <source>
        <dbReference type="Proteomes" id="UP000887563"/>
    </source>
</evidence>
<name>A0A914KFV2_MELIC</name>
<organism evidence="1 2">
    <name type="scientific">Meloidogyne incognita</name>
    <name type="common">Southern root-knot nematode worm</name>
    <name type="synonym">Oxyuris incognita</name>
    <dbReference type="NCBI Taxonomy" id="6306"/>
    <lineage>
        <taxon>Eukaryota</taxon>
        <taxon>Metazoa</taxon>
        <taxon>Ecdysozoa</taxon>
        <taxon>Nematoda</taxon>
        <taxon>Chromadorea</taxon>
        <taxon>Rhabditida</taxon>
        <taxon>Tylenchina</taxon>
        <taxon>Tylenchomorpha</taxon>
        <taxon>Tylenchoidea</taxon>
        <taxon>Meloidogynidae</taxon>
        <taxon>Meloidogyninae</taxon>
        <taxon>Meloidogyne</taxon>
        <taxon>Meloidogyne incognita group</taxon>
    </lineage>
</organism>
<reference evidence="2" key="1">
    <citation type="submission" date="2022-11" db="UniProtKB">
        <authorList>
            <consortium name="WormBaseParasite"/>
        </authorList>
    </citation>
    <scope>IDENTIFICATION</scope>
</reference>
<dbReference type="Proteomes" id="UP000887563">
    <property type="component" value="Unplaced"/>
</dbReference>
<accession>A0A914KFV2</accession>